<accession>A0A2C6KJ44</accession>
<dbReference type="AlphaFoldDB" id="A0A2C6KJ44"/>
<keyword evidence="1" id="KW-0812">Transmembrane</keyword>
<dbReference type="VEuPathDB" id="ToxoDB:CSUI_009801"/>
<dbReference type="Proteomes" id="UP000221165">
    <property type="component" value="Unassembled WGS sequence"/>
</dbReference>
<sequence>NIFTGFPLRLSFFHSPISLSCLVLLCLANFVYFSFLPSFFSSSFLQLTRTIIDSRKTKRKKEEAARAWTSSVPEPCKYILLLLLLLLFLRLLLLISLHISLCSCISCIYIHIHPSLSICQASRDVKEG</sequence>
<keyword evidence="3" id="KW-1185">Reference proteome</keyword>
<evidence type="ECO:0000313" key="3">
    <source>
        <dbReference type="Proteomes" id="UP000221165"/>
    </source>
</evidence>
<comment type="caution">
    <text evidence="2">The sequence shown here is derived from an EMBL/GenBank/DDBJ whole genome shotgun (WGS) entry which is preliminary data.</text>
</comment>
<evidence type="ECO:0000256" key="1">
    <source>
        <dbReference type="SAM" id="Phobius"/>
    </source>
</evidence>
<reference evidence="2 3" key="1">
    <citation type="journal article" date="2017" name="Int. J. Parasitol.">
        <title>The genome of the protozoan parasite Cystoisospora suis and a reverse vaccinology approach to identify vaccine candidates.</title>
        <authorList>
            <person name="Palmieri N."/>
            <person name="Shrestha A."/>
            <person name="Ruttkowski B."/>
            <person name="Beck T."/>
            <person name="Vogl C."/>
            <person name="Tomley F."/>
            <person name="Blake D.P."/>
            <person name="Joachim A."/>
        </authorList>
    </citation>
    <scope>NUCLEOTIDE SEQUENCE [LARGE SCALE GENOMIC DNA]</scope>
    <source>
        <strain evidence="2 3">Wien I</strain>
    </source>
</reference>
<protein>
    <recommendedName>
        <fullName evidence="4">Transmembrane protein</fullName>
    </recommendedName>
</protein>
<name>A0A2C6KJ44_9APIC</name>
<gene>
    <name evidence="2" type="ORF">CSUI_009801</name>
</gene>
<dbReference type="EMBL" id="MIGC01006049">
    <property type="protein sequence ID" value="PHJ16386.1"/>
    <property type="molecule type" value="Genomic_DNA"/>
</dbReference>
<keyword evidence="1" id="KW-1133">Transmembrane helix</keyword>
<evidence type="ECO:0000313" key="2">
    <source>
        <dbReference type="EMBL" id="PHJ16386.1"/>
    </source>
</evidence>
<dbReference type="RefSeq" id="XP_067918115.1">
    <property type="nucleotide sequence ID" value="XM_068069910.1"/>
</dbReference>
<feature type="transmembrane region" description="Helical" evidence="1">
    <location>
        <begin position="78"/>
        <end position="101"/>
    </location>
</feature>
<proteinExistence type="predicted"/>
<keyword evidence="1" id="KW-0472">Membrane</keyword>
<feature type="non-terminal residue" evidence="2">
    <location>
        <position position="1"/>
    </location>
</feature>
<dbReference type="GeneID" id="94433121"/>
<evidence type="ECO:0008006" key="4">
    <source>
        <dbReference type="Google" id="ProtNLM"/>
    </source>
</evidence>
<feature type="transmembrane region" description="Helical" evidence="1">
    <location>
        <begin position="17"/>
        <end position="40"/>
    </location>
</feature>
<organism evidence="2 3">
    <name type="scientific">Cystoisospora suis</name>
    <dbReference type="NCBI Taxonomy" id="483139"/>
    <lineage>
        <taxon>Eukaryota</taxon>
        <taxon>Sar</taxon>
        <taxon>Alveolata</taxon>
        <taxon>Apicomplexa</taxon>
        <taxon>Conoidasida</taxon>
        <taxon>Coccidia</taxon>
        <taxon>Eucoccidiorida</taxon>
        <taxon>Eimeriorina</taxon>
        <taxon>Sarcocystidae</taxon>
        <taxon>Cystoisospora</taxon>
    </lineage>
</organism>